<evidence type="ECO:0000256" key="4">
    <source>
        <dbReference type="ARBA" id="ARBA00022692"/>
    </source>
</evidence>
<dbReference type="eggNOG" id="COG1629">
    <property type="taxonomic scope" value="Bacteria"/>
</dbReference>
<keyword evidence="4 8" id="KW-0812">Transmembrane</keyword>
<keyword evidence="2 8" id="KW-0813">Transport</keyword>
<reference evidence="12 13" key="1">
    <citation type="submission" date="2016-11" db="EMBL/GenBank/DDBJ databases">
        <authorList>
            <person name="Jaros S."/>
            <person name="Januszkiewicz K."/>
            <person name="Wedrychowicz H."/>
        </authorList>
    </citation>
    <scope>NUCLEOTIDE SEQUENCE [LARGE SCALE GENOMIC DNA]</scope>
    <source>
        <strain evidence="12 13">CGMCC 1.12213</strain>
    </source>
</reference>
<dbReference type="Proteomes" id="UP000184396">
    <property type="component" value="Unassembled WGS sequence"/>
</dbReference>
<keyword evidence="3 8" id="KW-1134">Transmembrane beta strand</keyword>
<comment type="subcellular location">
    <subcellularLocation>
        <location evidence="1 8">Cell outer membrane</location>
        <topology evidence="1 8">Multi-pass membrane protein</topology>
    </subcellularLocation>
</comment>
<keyword evidence="13" id="KW-1185">Reference proteome</keyword>
<evidence type="ECO:0000256" key="9">
    <source>
        <dbReference type="RuleBase" id="RU003357"/>
    </source>
</evidence>
<evidence type="ECO:0000256" key="8">
    <source>
        <dbReference type="PROSITE-ProRule" id="PRU01360"/>
    </source>
</evidence>
<accession>A0A1M6AMT1</accession>
<dbReference type="InterPro" id="IPR012910">
    <property type="entry name" value="Plug_dom"/>
</dbReference>
<dbReference type="RefSeq" id="WP_026009894.1">
    <property type="nucleotide sequence ID" value="NZ_ALIH01000001.1"/>
</dbReference>
<evidence type="ECO:0000259" key="10">
    <source>
        <dbReference type="Pfam" id="PF00593"/>
    </source>
</evidence>
<dbReference type="SUPFAM" id="SSF49464">
    <property type="entry name" value="Carboxypeptidase regulatory domain-like"/>
    <property type="match status" value="1"/>
</dbReference>
<dbReference type="STRING" id="1178825.SAMN05216261_0514"/>
<dbReference type="Gene3D" id="2.40.170.20">
    <property type="entry name" value="TonB-dependent receptor, beta-barrel domain"/>
    <property type="match status" value="1"/>
</dbReference>
<dbReference type="Pfam" id="PF13715">
    <property type="entry name" value="CarbopepD_reg_2"/>
    <property type="match status" value="1"/>
</dbReference>
<evidence type="ECO:0000259" key="11">
    <source>
        <dbReference type="Pfam" id="PF07715"/>
    </source>
</evidence>
<dbReference type="NCBIfam" id="TIGR04057">
    <property type="entry name" value="SusC_RagA_signa"/>
    <property type="match status" value="1"/>
</dbReference>
<feature type="domain" description="TonB-dependent receptor-like beta-barrel" evidence="10">
    <location>
        <begin position="512"/>
        <end position="831"/>
    </location>
</feature>
<dbReference type="InterPro" id="IPR037066">
    <property type="entry name" value="Plug_dom_sf"/>
</dbReference>
<evidence type="ECO:0000256" key="5">
    <source>
        <dbReference type="ARBA" id="ARBA00023077"/>
    </source>
</evidence>
<proteinExistence type="inferred from homology"/>
<dbReference type="InterPro" id="IPR036942">
    <property type="entry name" value="Beta-barrel_TonB_sf"/>
</dbReference>
<dbReference type="Gene3D" id="2.170.130.10">
    <property type="entry name" value="TonB-dependent receptor, plug domain"/>
    <property type="match status" value="1"/>
</dbReference>
<protein>
    <submittedName>
        <fullName evidence="12">Iron complex outermembrane recepter protein</fullName>
    </submittedName>
</protein>
<dbReference type="InterPro" id="IPR000531">
    <property type="entry name" value="Beta-barrel_TonB"/>
</dbReference>
<feature type="domain" description="TonB-dependent receptor plug" evidence="11">
    <location>
        <begin position="114"/>
        <end position="229"/>
    </location>
</feature>
<keyword evidence="5 9" id="KW-0798">TonB box</keyword>
<dbReference type="InterPro" id="IPR023997">
    <property type="entry name" value="TonB-dep_OMP_SusC/RagA_CS"/>
</dbReference>
<keyword evidence="6 8" id="KW-0472">Membrane</keyword>
<evidence type="ECO:0000256" key="2">
    <source>
        <dbReference type="ARBA" id="ARBA00022448"/>
    </source>
</evidence>
<organism evidence="12 13">
    <name type="scientific">Algibacter luteus</name>
    <dbReference type="NCBI Taxonomy" id="1178825"/>
    <lineage>
        <taxon>Bacteria</taxon>
        <taxon>Pseudomonadati</taxon>
        <taxon>Bacteroidota</taxon>
        <taxon>Flavobacteriia</taxon>
        <taxon>Flavobacteriales</taxon>
        <taxon>Flavobacteriaceae</taxon>
        <taxon>Algibacter</taxon>
    </lineage>
</organism>
<dbReference type="PROSITE" id="PS52016">
    <property type="entry name" value="TONB_DEPENDENT_REC_3"/>
    <property type="match status" value="1"/>
</dbReference>
<dbReference type="OrthoDB" id="9768177at2"/>
<dbReference type="FunFam" id="2.170.130.10:FF:000008">
    <property type="entry name" value="SusC/RagA family TonB-linked outer membrane protein"/>
    <property type="match status" value="1"/>
</dbReference>
<sequence length="1055" mass="115818">MKTSIHSLLFILLMAPVYVFGQTSLSGTVTEQSTSLPLPGVNVVIKGTNTGSATDFDGNYRIEVNNGDVIVFSYIGYQTLEVTYTGQLQLNVQLTEDTSQLDEIVVIGYGSVRKEDLTGSVDVISSKDFNQGAVVSPDQLLQGKAAGVRITSAGGQPDAAPNIRIRGGSSLSGNNSPLIVIDGVPLDNGGVAGVGNPLSLINPNDIESFSILKDASATAIYGSRASNGVLIITTKKGTSGEAKFNFSARTSISEIGTNNQIPVFDGNEFLRFANQYFPDDIGSIGVPLGSVDNDEPFRVFNTPAGDRAIYNTNWQDAIYRTAVTQDYNFGVRANLFEKIPFRASVGYNETEGVVKTNDYERFTASIRLTPKLLDDHLKIDFNAKGTSVNKNAVDEGGALGGAISADPTKPIYDANSMFGGYYQQLQLSSFTNAPNAKAGASNPLAVLLQRQRPEKVKRILGNLELDYKFHFLPELRAVVNLGLEATRAEIEEQYLDNAVNSYTQIFSADLANPLADGTYILQPGLTYAERQHITNVTAEYYLAYRKEFEDLFINNFDVQAGYSYQNFKNDGNKDEFQSDPIATADGVAGEDFDLDLDGITGDRVPNINPNNPNSRFFNELNLQSFFARANVNLGNKYLVTASFRADGSSFFTEENRWGYFPSAALAWKAKEETFLQDVDFINDFKVRLGWGETGQQDISGQVGFYPSIPLFEIGSQNSQYLSGVNLYNAKEFNPDLTWEKTTTYNLGVDFDFFKNSFISGSFDIYKRDTNDLLVLTGVPPGQALSDQVIQNVGSTESKGFELNLNLNPVRTTDFNLSFNGNLSYNFTEVTDLKGVEQINAPNGGLAIGTGNILLRHALGEQAGSAWVLKQVYDADGDPVLGSFVDLNDDGRITEADRYYRAIQPNWTFGFGFNMTYKNWDFSASFRGQLDGEIYNSRRLTHGAIDNAKSLDGTFFVNSLDFYSGAANPVFTDILDPVQYSDYFLEGASFLRCENIVIGHTLTNLVKNANVKLYGAVNNPFLITNYSGQDPENFTGIDNNFYPRATVYNIGVNIDF</sequence>
<dbReference type="GO" id="GO:0009279">
    <property type="term" value="C:cell outer membrane"/>
    <property type="evidence" value="ECO:0007669"/>
    <property type="project" value="UniProtKB-SubCell"/>
</dbReference>
<evidence type="ECO:0000256" key="1">
    <source>
        <dbReference type="ARBA" id="ARBA00004571"/>
    </source>
</evidence>
<gene>
    <name evidence="12" type="ORF">SAMN05216261_0514</name>
</gene>
<dbReference type="Gene3D" id="2.60.40.1120">
    <property type="entry name" value="Carboxypeptidase-like, regulatory domain"/>
    <property type="match status" value="1"/>
</dbReference>
<keyword evidence="7 8" id="KW-0998">Cell outer membrane</keyword>
<dbReference type="NCBIfam" id="TIGR04056">
    <property type="entry name" value="OMP_RagA_SusC"/>
    <property type="match status" value="1"/>
</dbReference>
<dbReference type="InterPro" id="IPR008969">
    <property type="entry name" value="CarboxyPept-like_regulatory"/>
</dbReference>
<evidence type="ECO:0000313" key="13">
    <source>
        <dbReference type="Proteomes" id="UP000184396"/>
    </source>
</evidence>
<comment type="similarity">
    <text evidence="8 9">Belongs to the TonB-dependent receptor family.</text>
</comment>
<dbReference type="Pfam" id="PF07715">
    <property type="entry name" value="Plug"/>
    <property type="match status" value="1"/>
</dbReference>
<dbReference type="EMBL" id="FQYK01000001">
    <property type="protein sequence ID" value="SHI37741.1"/>
    <property type="molecule type" value="Genomic_DNA"/>
</dbReference>
<dbReference type="InterPro" id="IPR039426">
    <property type="entry name" value="TonB-dep_rcpt-like"/>
</dbReference>
<dbReference type="AlphaFoldDB" id="A0A1M6AMT1"/>
<evidence type="ECO:0000313" key="12">
    <source>
        <dbReference type="EMBL" id="SHI37741.1"/>
    </source>
</evidence>
<evidence type="ECO:0000256" key="3">
    <source>
        <dbReference type="ARBA" id="ARBA00022452"/>
    </source>
</evidence>
<evidence type="ECO:0000256" key="6">
    <source>
        <dbReference type="ARBA" id="ARBA00023136"/>
    </source>
</evidence>
<evidence type="ECO:0000256" key="7">
    <source>
        <dbReference type="ARBA" id="ARBA00023237"/>
    </source>
</evidence>
<dbReference type="InterPro" id="IPR023996">
    <property type="entry name" value="TonB-dep_OMP_SusC/RagA"/>
</dbReference>
<name>A0A1M6AMT1_9FLAO</name>
<dbReference type="Pfam" id="PF00593">
    <property type="entry name" value="TonB_dep_Rec_b-barrel"/>
    <property type="match status" value="1"/>
</dbReference>
<dbReference type="SUPFAM" id="SSF56935">
    <property type="entry name" value="Porins"/>
    <property type="match status" value="1"/>
</dbReference>